<keyword evidence="2" id="KW-1185">Reference proteome</keyword>
<dbReference type="EMBL" id="CP022742">
    <property type="protein sequence ID" value="ASU23780.1"/>
    <property type="molecule type" value="Genomic_DNA"/>
</dbReference>
<dbReference type="KEGG" id="vqi:CCZ37_14410"/>
<dbReference type="AlphaFoldDB" id="A0A223N242"/>
<evidence type="ECO:0000313" key="1">
    <source>
        <dbReference type="EMBL" id="ASU23780.1"/>
    </source>
</evidence>
<name>A0A223N242_9VIBR</name>
<accession>A0A223N242</accession>
<dbReference type="Proteomes" id="UP000215148">
    <property type="component" value="Chromosome 2"/>
</dbReference>
<dbReference type="NCBIfam" id="NF038336">
    <property type="entry name" value="YjiT_fam"/>
    <property type="match status" value="1"/>
</dbReference>
<protein>
    <submittedName>
        <fullName evidence="1">Uncharacterized protein</fullName>
    </submittedName>
</protein>
<reference evidence="1 2" key="1">
    <citation type="submission" date="2017-08" db="EMBL/GenBank/DDBJ databases">
        <title>The Vibrio qinghaiensis sp.-Q67 is a luminous bacteria isolated firstly from Qinghai lake, Qinghai province, China, which has been proved to be very sensitive to detect environmental and food pollutants. Therefore, complete genome analysis of V. qinghaiensis sp.-Q67 highlights the potential application of this strain on detection of hazards in the contaminated environments.</title>
        <authorList>
            <person name="Gong L."/>
        </authorList>
    </citation>
    <scope>NUCLEOTIDE SEQUENCE [LARGE SCALE GENOMIC DNA]</scope>
    <source>
        <strain evidence="1 2">Q67</strain>
    </source>
</reference>
<organism evidence="1 2">
    <name type="scientific">Vibrio qinghaiensis</name>
    <dbReference type="NCBI Taxonomy" id="2025808"/>
    <lineage>
        <taxon>Bacteria</taxon>
        <taxon>Pseudomonadati</taxon>
        <taxon>Pseudomonadota</taxon>
        <taxon>Gammaproteobacteria</taxon>
        <taxon>Vibrionales</taxon>
        <taxon>Vibrionaceae</taxon>
        <taxon>Vibrio</taxon>
    </lineage>
</organism>
<sequence length="1197" mass="136858">MDVIKRTPLGNIKSWLKTFEGKRTNIHGLPLWALKVTDTELLELRVLFQHLFRGKDPKTILNYYSCRGSDKANEFDRLFTLYISTWLQRNYQGERLRWPPVLENIDIKHSTTLMPSIYQSIDNGLAGWGVDVYSTENRDQYFATLYCQGGFPRAGLVGLNNGPVPNYLNAVIQQYSQFHHTATAEDIALKAMDDLPVTLRQKPFAQLAAELINCLLKLRDKYHLYSESDPVLALDIKCPNWRNQLPFLLCDKEAYELMQKLLRRTAALIKREQNPVRISRYIEKGVNSWQLVAETHINHTIHPEDLMRCIGCPNLPIFFDLYTQTESGERSRSASFNLKGVGAKRWQVVPNETRFFNGDAASEISFELWSDGNKICENTYYRGEELNPDLPWVFSQSGERYHFLGQGNTKVAHENVLVVFAGQLEPANVLSTVEVVGKLGALGQTVYRLAGQAYAQVLSGKFTITTLAEEAGDLHCWFDGDRCIEAISSKHVYKGVPNIYYREGLGEKVCVSRSELYWQAENSERVEALTGSSLEHGLGTISWQKDGELKWQSKCALLPEGSGFDVISYEQGELELKVLGFGNDIDVGLIEEQSNWLRAVDKYEELYLGEIQLPRKMSDVINPVICWHSLINNKITFELPTEQSGVCLLTPEGRPFVHTKTVLTLDDLYSHKLKIQLPPDSRKRFVNVSAVLIKNRNHEAFVSQTIELEGGGSQIVSSSVLAKLAQLLFNQSSDLRDVVTFRFFGDEELESVVPKVECYKHHVKNFIVDDELVGVKLVNSRSHKNREGIKMYAAPMWDLNREHIELERYANPYNDLIFSLPSTSEYGPWFLYSSLENRIQPRAVIISRPKIEISSYAEVLNHEMVLPSFSCDGQELSNAIRDLKFNSSTYGYDFSDIDRILEVLANDIYHDDWQVVQGFVEALDYAEPNTFHVINRLLYSPKALALLLLKQSDPRHFENVWQMASKMPFEWLSLSVSTWKHAIEHNLLSALDSLKPLSSVFSDKQYKEAKKGLFFSKLEPLMSKGEYFKTVAEFCLYELFDIEPEWLLSSIWEGEGTVVDNFYGEKSKLFLRHQGKLLRNVQNKTNDFRLRELLNTTFSRELLPGTLKGFVQPPSLESEKADHRAVVLDLPIKVAFNNMNAFKSDNVQAFKVLDDSEQLLLNFALSRLQQFDRQWLQASMACAVKATTLYKLESMDE</sequence>
<proteinExistence type="predicted"/>
<gene>
    <name evidence="1" type="ORF">CCZ37_14410</name>
</gene>
<evidence type="ECO:0000313" key="2">
    <source>
        <dbReference type="Proteomes" id="UP000215148"/>
    </source>
</evidence>
<dbReference type="InterPro" id="IPR047879">
    <property type="entry name" value="YjiT"/>
</dbReference>